<organism evidence="1 2">
    <name type="scientific">Sorangium cellulosum</name>
    <name type="common">Polyangium cellulosum</name>
    <dbReference type="NCBI Taxonomy" id="56"/>
    <lineage>
        <taxon>Bacteria</taxon>
        <taxon>Pseudomonadati</taxon>
        <taxon>Myxococcota</taxon>
        <taxon>Polyangia</taxon>
        <taxon>Polyangiales</taxon>
        <taxon>Polyangiaceae</taxon>
        <taxon>Sorangium</taxon>
    </lineage>
</organism>
<dbReference type="AlphaFoldDB" id="A0A150Q5M7"/>
<accession>A0A150Q5M7</accession>
<sequence length="130" mass="13681">MDYGKALRTLLLVGTSAVAAGVVLRVQSRFNASDRRAALGVVQQYRPEGGRSAPEAIDARHPDKAPVWSASTESACLQHVRVRATIEGEPPLRYDFLVDINGPSIHPGNAEGEAVLRELAATPAASAGAP</sequence>
<comment type="caution">
    <text evidence="1">The sequence shown here is derived from an EMBL/GenBank/DDBJ whole genome shotgun (WGS) entry which is preliminary data.</text>
</comment>
<reference evidence="1 2" key="1">
    <citation type="submission" date="2014-02" db="EMBL/GenBank/DDBJ databases">
        <title>The small core and large imbalanced accessory genome model reveals a collaborative survival strategy of Sorangium cellulosum strains in nature.</title>
        <authorList>
            <person name="Han K."/>
            <person name="Peng R."/>
            <person name="Blom J."/>
            <person name="Li Y.-Z."/>
        </authorList>
    </citation>
    <scope>NUCLEOTIDE SEQUENCE [LARGE SCALE GENOMIC DNA]</scope>
    <source>
        <strain evidence="1 2">So0008-312</strain>
    </source>
</reference>
<proteinExistence type="predicted"/>
<dbReference type="RefSeq" id="WP_061612241.1">
    <property type="nucleotide sequence ID" value="NZ_JEMA01001020.1"/>
</dbReference>
<dbReference type="Proteomes" id="UP000075260">
    <property type="component" value="Unassembled WGS sequence"/>
</dbReference>
<name>A0A150Q5M7_SORCE</name>
<protein>
    <submittedName>
        <fullName evidence="1">Uncharacterized protein</fullName>
    </submittedName>
</protein>
<dbReference type="EMBL" id="JEMA01001020">
    <property type="protein sequence ID" value="KYF63272.1"/>
    <property type="molecule type" value="Genomic_DNA"/>
</dbReference>
<evidence type="ECO:0000313" key="1">
    <source>
        <dbReference type="EMBL" id="KYF63272.1"/>
    </source>
</evidence>
<evidence type="ECO:0000313" key="2">
    <source>
        <dbReference type="Proteomes" id="UP000075260"/>
    </source>
</evidence>
<gene>
    <name evidence="1" type="ORF">BE15_10195</name>
</gene>
<dbReference type="OrthoDB" id="5514591at2"/>